<evidence type="ECO:0000313" key="2">
    <source>
        <dbReference type="Proteomes" id="UP000277671"/>
    </source>
</evidence>
<protein>
    <submittedName>
        <fullName evidence="1">Uncharacterized protein</fullName>
    </submittedName>
</protein>
<dbReference type="AlphaFoldDB" id="A0A495JWL6"/>
<reference evidence="1 2" key="1">
    <citation type="submission" date="2018-10" db="EMBL/GenBank/DDBJ databases">
        <title>Sequencing the genomes of 1000 actinobacteria strains.</title>
        <authorList>
            <person name="Klenk H.-P."/>
        </authorList>
    </citation>
    <scope>NUCLEOTIDE SEQUENCE [LARGE SCALE GENOMIC DNA]</scope>
    <source>
        <strain evidence="1 2">DSM 45175</strain>
    </source>
</reference>
<organism evidence="1 2">
    <name type="scientific">Micromonospora pisi</name>
    <dbReference type="NCBI Taxonomy" id="589240"/>
    <lineage>
        <taxon>Bacteria</taxon>
        <taxon>Bacillati</taxon>
        <taxon>Actinomycetota</taxon>
        <taxon>Actinomycetes</taxon>
        <taxon>Micromonosporales</taxon>
        <taxon>Micromonosporaceae</taxon>
        <taxon>Micromonospora</taxon>
    </lineage>
</organism>
<comment type="caution">
    <text evidence="1">The sequence shown here is derived from an EMBL/GenBank/DDBJ whole genome shotgun (WGS) entry which is preliminary data.</text>
</comment>
<accession>A0A495JWL6</accession>
<proteinExistence type="predicted"/>
<keyword evidence="2" id="KW-1185">Reference proteome</keyword>
<evidence type="ECO:0000313" key="1">
    <source>
        <dbReference type="EMBL" id="RKR92978.1"/>
    </source>
</evidence>
<dbReference type="EMBL" id="RBKT01000001">
    <property type="protein sequence ID" value="RKR92978.1"/>
    <property type="molecule type" value="Genomic_DNA"/>
</dbReference>
<gene>
    <name evidence="1" type="ORF">BDK92_7471</name>
</gene>
<name>A0A495JWL6_9ACTN</name>
<dbReference type="Proteomes" id="UP000277671">
    <property type="component" value="Unassembled WGS sequence"/>
</dbReference>
<sequence length="201" mass="21776">MSSAFAVGSQGLNRFVGVGGGLGRLPAVTAPDLPVFALDLHVVADHGQIYIYSEAALDQENDDLYEDAFDDATDNERFVGTGGGLVVLVTPGTRNARTPMCVQVWAAEPTADTERWSHEVDIDLDVPDGRLVFCASGFAEEIPVEIPAGSYRARVSGAGYLERGDAGADGDDYYRLQFWPRLTDADPVLRKYWPGWAGYND</sequence>